<name>A0ABV0V5R9_9TELE</name>
<accession>A0ABV0V5R9</accession>
<evidence type="ECO:0000256" key="1">
    <source>
        <dbReference type="SAM" id="MobiDB-lite"/>
    </source>
</evidence>
<evidence type="ECO:0000313" key="2">
    <source>
        <dbReference type="EMBL" id="MEQ2251888.1"/>
    </source>
</evidence>
<sequence length="101" mass="10671">MILSLCLNAAGESPPLSPFSPSSSSTTTSLSPFTSPSSPHLVYDKMALRHYLLVPPQKHAECGRGEGLLCTLLPASLLVTSCMYKTHYGGHFKGVVPLPSG</sequence>
<comment type="caution">
    <text evidence="2">The sequence shown here is derived from an EMBL/GenBank/DDBJ whole genome shotgun (WGS) entry which is preliminary data.</text>
</comment>
<dbReference type="EMBL" id="JAHRIQ010094091">
    <property type="protein sequence ID" value="MEQ2251888.1"/>
    <property type="molecule type" value="Genomic_DNA"/>
</dbReference>
<protein>
    <submittedName>
        <fullName evidence="2">Uncharacterized protein</fullName>
    </submittedName>
</protein>
<keyword evidence="3" id="KW-1185">Reference proteome</keyword>
<evidence type="ECO:0000313" key="3">
    <source>
        <dbReference type="Proteomes" id="UP001482620"/>
    </source>
</evidence>
<feature type="region of interest" description="Disordered" evidence="1">
    <location>
        <begin position="11"/>
        <end position="37"/>
    </location>
</feature>
<dbReference type="Proteomes" id="UP001482620">
    <property type="component" value="Unassembled WGS sequence"/>
</dbReference>
<reference evidence="2 3" key="1">
    <citation type="submission" date="2021-06" db="EMBL/GenBank/DDBJ databases">
        <authorList>
            <person name="Palmer J.M."/>
        </authorList>
    </citation>
    <scope>NUCLEOTIDE SEQUENCE [LARGE SCALE GENOMIC DNA]</scope>
    <source>
        <strain evidence="3">if_2019</strain>
        <tissue evidence="2">Muscle</tissue>
    </source>
</reference>
<feature type="compositionally biased region" description="Low complexity" evidence="1">
    <location>
        <begin position="19"/>
        <end position="37"/>
    </location>
</feature>
<gene>
    <name evidence="2" type="ORF">ILYODFUR_015821</name>
</gene>
<organism evidence="2 3">
    <name type="scientific">Ilyodon furcidens</name>
    <name type="common">goldbreast splitfin</name>
    <dbReference type="NCBI Taxonomy" id="33524"/>
    <lineage>
        <taxon>Eukaryota</taxon>
        <taxon>Metazoa</taxon>
        <taxon>Chordata</taxon>
        <taxon>Craniata</taxon>
        <taxon>Vertebrata</taxon>
        <taxon>Euteleostomi</taxon>
        <taxon>Actinopterygii</taxon>
        <taxon>Neopterygii</taxon>
        <taxon>Teleostei</taxon>
        <taxon>Neoteleostei</taxon>
        <taxon>Acanthomorphata</taxon>
        <taxon>Ovalentaria</taxon>
        <taxon>Atherinomorphae</taxon>
        <taxon>Cyprinodontiformes</taxon>
        <taxon>Goodeidae</taxon>
        <taxon>Ilyodon</taxon>
    </lineage>
</organism>
<proteinExistence type="predicted"/>